<dbReference type="InterPro" id="IPR002401">
    <property type="entry name" value="Cyt_P450_E_grp-I"/>
</dbReference>
<feature type="binding site" description="axial binding residue" evidence="6">
    <location>
        <position position="442"/>
    </location>
    <ligand>
        <name>heme</name>
        <dbReference type="ChEBI" id="CHEBI:30413"/>
    </ligand>
    <ligandPart>
        <name>Fe</name>
        <dbReference type="ChEBI" id="CHEBI:18248"/>
    </ligandPart>
</feature>
<keyword evidence="8" id="KW-0732">Signal</keyword>
<dbReference type="CDD" id="cd20628">
    <property type="entry name" value="CYP4"/>
    <property type="match status" value="1"/>
</dbReference>
<dbReference type="PANTHER" id="PTHR24291:SF130">
    <property type="entry name" value="CYTOCHROME P450 FAMILY"/>
    <property type="match status" value="1"/>
</dbReference>
<evidence type="ECO:0000256" key="5">
    <source>
        <dbReference type="ARBA" id="ARBA00023033"/>
    </source>
</evidence>
<name>A0AAV5VPQ3_9BILA</name>
<keyword evidence="4 6" id="KW-0408">Iron</keyword>
<evidence type="ECO:0000256" key="1">
    <source>
        <dbReference type="ARBA" id="ARBA00001971"/>
    </source>
</evidence>
<dbReference type="PROSITE" id="PS00086">
    <property type="entry name" value="CYTOCHROME_P450"/>
    <property type="match status" value="1"/>
</dbReference>
<dbReference type="Proteomes" id="UP001432322">
    <property type="component" value="Unassembled WGS sequence"/>
</dbReference>
<feature type="signal peptide" evidence="8">
    <location>
        <begin position="1"/>
        <end position="20"/>
    </location>
</feature>
<dbReference type="Pfam" id="PF00067">
    <property type="entry name" value="p450"/>
    <property type="match status" value="1"/>
</dbReference>
<evidence type="ECO:0000313" key="9">
    <source>
        <dbReference type="EMBL" id="GMT21514.1"/>
    </source>
</evidence>
<dbReference type="GO" id="GO:0004497">
    <property type="term" value="F:monooxygenase activity"/>
    <property type="evidence" value="ECO:0007669"/>
    <property type="project" value="UniProtKB-KW"/>
</dbReference>
<evidence type="ECO:0000256" key="7">
    <source>
        <dbReference type="RuleBase" id="RU000461"/>
    </source>
</evidence>
<evidence type="ECO:0000313" key="10">
    <source>
        <dbReference type="Proteomes" id="UP001432322"/>
    </source>
</evidence>
<evidence type="ECO:0000256" key="3">
    <source>
        <dbReference type="ARBA" id="ARBA00022617"/>
    </source>
</evidence>
<accession>A0AAV5VPQ3</accession>
<evidence type="ECO:0000256" key="6">
    <source>
        <dbReference type="PIRSR" id="PIRSR602401-1"/>
    </source>
</evidence>
<gene>
    <name evidence="9" type="ORF">PFISCL1PPCAC_12811</name>
</gene>
<evidence type="ECO:0000256" key="4">
    <source>
        <dbReference type="ARBA" id="ARBA00023004"/>
    </source>
</evidence>
<dbReference type="SUPFAM" id="SSF48264">
    <property type="entry name" value="Cytochrome P450"/>
    <property type="match status" value="1"/>
</dbReference>
<dbReference type="PRINTS" id="PR00463">
    <property type="entry name" value="EP450I"/>
</dbReference>
<dbReference type="GO" id="GO:0020037">
    <property type="term" value="F:heme binding"/>
    <property type="evidence" value="ECO:0007669"/>
    <property type="project" value="InterPro"/>
</dbReference>
<keyword evidence="7" id="KW-0560">Oxidoreductase</keyword>
<dbReference type="InterPro" id="IPR001128">
    <property type="entry name" value="Cyt_P450"/>
</dbReference>
<comment type="similarity">
    <text evidence="2 7">Belongs to the cytochrome P450 family.</text>
</comment>
<reference evidence="9" key="1">
    <citation type="submission" date="2023-10" db="EMBL/GenBank/DDBJ databases">
        <title>Genome assembly of Pristionchus species.</title>
        <authorList>
            <person name="Yoshida K."/>
            <person name="Sommer R.J."/>
        </authorList>
    </citation>
    <scope>NUCLEOTIDE SEQUENCE</scope>
    <source>
        <strain evidence="9">RS5133</strain>
    </source>
</reference>
<dbReference type="InterPro" id="IPR036396">
    <property type="entry name" value="Cyt_P450_sf"/>
</dbReference>
<dbReference type="PRINTS" id="PR00385">
    <property type="entry name" value="P450"/>
</dbReference>
<dbReference type="PANTHER" id="PTHR24291">
    <property type="entry name" value="CYTOCHROME P450 FAMILY 4"/>
    <property type="match status" value="1"/>
</dbReference>
<sequence>MIYLIALLAVLLFAFGRGAAAKWANFRHRKRLSALIPGDEGLPIFGNIFELGRTPEAGLRSFLERAKAARDDWNGTLVKLWIMHDSVFMPTSGEMLQPLLESSEEINKGEDYNILKSWLGTGLLLAGADKWRSRRKMLTPTFHFSQLDGYVATMNRHAKVLVDVLEDHADHEFDVFPLIKRCTLDTICATAMGKDLDSLHQPEQPYVEAIAKIGALNVKQQMLPHLWSSFGRRLFGWQKENDANVTVAHALTNEVIAERIASRAKGEADVNKKAFLDRLISEMDKTNLSIEDIREEVDTFMFAGHDTTSSALGWTIWCLANHPEIQQRVYEEITSVFGEDEDIDCTSDEMAQLVYLDRCIKESLRLFPPVPFALRRLDEDLQMGPYLLPRGSTLCISPYLVHRNERIYPNPLVYDPDRFLPENVERRHPYDFVPFSAGPRNCIGQKFAMNQLKIFISWILRRYRIESERAFDERRELTEVILKSGDGINIVLRDR</sequence>
<dbReference type="GO" id="GO:0005506">
    <property type="term" value="F:iron ion binding"/>
    <property type="evidence" value="ECO:0007669"/>
    <property type="project" value="InterPro"/>
</dbReference>
<dbReference type="InterPro" id="IPR050196">
    <property type="entry name" value="Cytochrome_P450_Monoox"/>
</dbReference>
<protein>
    <recommendedName>
        <fullName evidence="11">Cytochrome P450</fullName>
    </recommendedName>
</protein>
<dbReference type="Gene3D" id="1.10.630.10">
    <property type="entry name" value="Cytochrome P450"/>
    <property type="match status" value="1"/>
</dbReference>
<evidence type="ECO:0008006" key="11">
    <source>
        <dbReference type="Google" id="ProtNLM"/>
    </source>
</evidence>
<dbReference type="GO" id="GO:0016705">
    <property type="term" value="F:oxidoreductase activity, acting on paired donors, with incorporation or reduction of molecular oxygen"/>
    <property type="evidence" value="ECO:0007669"/>
    <property type="project" value="InterPro"/>
</dbReference>
<dbReference type="AlphaFoldDB" id="A0AAV5VPQ3"/>
<evidence type="ECO:0000256" key="8">
    <source>
        <dbReference type="SAM" id="SignalP"/>
    </source>
</evidence>
<dbReference type="InterPro" id="IPR017972">
    <property type="entry name" value="Cyt_P450_CS"/>
</dbReference>
<keyword evidence="6 7" id="KW-0479">Metal-binding</keyword>
<keyword evidence="10" id="KW-1185">Reference proteome</keyword>
<keyword evidence="5 7" id="KW-0503">Monooxygenase</keyword>
<evidence type="ECO:0000256" key="2">
    <source>
        <dbReference type="ARBA" id="ARBA00010617"/>
    </source>
</evidence>
<keyword evidence="3 6" id="KW-0349">Heme</keyword>
<feature type="chain" id="PRO_5043876494" description="Cytochrome P450" evidence="8">
    <location>
        <begin position="21"/>
        <end position="495"/>
    </location>
</feature>
<proteinExistence type="inferred from homology"/>
<comment type="cofactor">
    <cofactor evidence="1 6">
        <name>heme</name>
        <dbReference type="ChEBI" id="CHEBI:30413"/>
    </cofactor>
</comment>
<organism evidence="9 10">
    <name type="scientific">Pristionchus fissidentatus</name>
    <dbReference type="NCBI Taxonomy" id="1538716"/>
    <lineage>
        <taxon>Eukaryota</taxon>
        <taxon>Metazoa</taxon>
        <taxon>Ecdysozoa</taxon>
        <taxon>Nematoda</taxon>
        <taxon>Chromadorea</taxon>
        <taxon>Rhabditida</taxon>
        <taxon>Rhabditina</taxon>
        <taxon>Diplogasteromorpha</taxon>
        <taxon>Diplogasteroidea</taxon>
        <taxon>Neodiplogasteridae</taxon>
        <taxon>Pristionchus</taxon>
    </lineage>
</organism>
<dbReference type="EMBL" id="BTSY01000004">
    <property type="protein sequence ID" value="GMT21514.1"/>
    <property type="molecule type" value="Genomic_DNA"/>
</dbReference>
<comment type="caution">
    <text evidence="9">The sequence shown here is derived from an EMBL/GenBank/DDBJ whole genome shotgun (WGS) entry which is preliminary data.</text>
</comment>